<dbReference type="RefSeq" id="XP_023625003.1">
    <property type="nucleotide sequence ID" value="XM_023769235.1"/>
</dbReference>
<protein>
    <submittedName>
        <fullName evidence="3">Uncharacterized protein</fullName>
    </submittedName>
</protein>
<dbReference type="GeneID" id="35599138"/>
<reference evidence="3 4" key="1">
    <citation type="submission" date="2016-03" db="EMBL/GenBank/DDBJ databases">
        <authorList>
            <person name="Ploux O."/>
        </authorList>
    </citation>
    <scope>NUCLEOTIDE SEQUENCE [LARGE SCALE GENOMIC DNA]</scope>
    <source>
        <strain evidence="3 4">URUG2</strain>
    </source>
</reference>
<accession>A0A2D3VC87</accession>
<name>A0A2D3VC87_9PEZI</name>
<evidence type="ECO:0000256" key="1">
    <source>
        <dbReference type="SAM" id="MobiDB-lite"/>
    </source>
</evidence>
<feature type="region of interest" description="Disordered" evidence="1">
    <location>
        <begin position="76"/>
        <end position="95"/>
    </location>
</feature>
<dbReference type="EMBL" id="FJUY01000005">
    <property type="protein sequence ID" value="CZT18113.1"/>
    <property type="molecule type" value="Genomic_DNA"/>
</dbReference>
<evidence type="ECO:0000313" key="4">
    <source>
        <dbReference type="Proteomes" id="UP000225277"/>
    </source>
</evidence>
<dbReference type="AlphaFoldDB" id="A0A2D3VC87"/>
<organism evidence="3 4">
    <name type="scientific">Ramularia collo-cygni</name>
    <dbReference type="NCBI Taxonomy" id="112498"/>
    <lineage>
        <taxon>Eukaryota</taxon>
        <taxon>Fungi</taxon>
        <taxon>Dikarya</taxon>
        <taxon>Ascomycota</taxon>
        <taxon>Pezizomycotina</taxon>
        <taxon>Dothideomycetes</taxon>
        <taxon>Dothideomycetidae</taxon>
        <taxon>Mycosphaerellales</taxon>
        <taxon>Mycosphaerellaceae</taxon>
        <taxon>Ramularia</taxon>
    </lineage>
</organism>
<evidence type="ECO:0000313" key="3">
    <source>
        <dbReference type="EMBL" id="CZT18113.1"/>
    </source>
</evidence>
<keyword evidence="2" id="KW-0812">Transmembrane</keyword>
<dbReference type="Proteomes" id="UP000225277">
    <property type="component" value="Unassembled WGS sequence"/>
</dbReference>
<proteinExistence type="predicted"/>
<gene>
    <name evidence="3" type="ORF">RCC_03953</name>
</gene>
<sequence>MSTNTTFGATIVPNPHTADRERIHAPSTLLDSPALTPAASHDDMVDYLGEKPIPPHSPFYTHPPSSNEVVRMTKSAATSRTHLEKDLENGPDTPLSHTDGFGPFSKNLAVQSQTECTMWPSKQTLKQQQQANKLGKRNKRACAPVLNTWSGFTKRQRLFIKIAIALFVLGAAVGLGVGISVAVKGAYFTGDGKSQQVGVIPDQD</sequence>
<keyword evidence="4" id="KW-1185">Reference proteome</keyword>
<keyword evidence="2" id="KW-1133">Transmembrane helix</keyword>
<feature type="transmembrane region" description="Helical" evidence="2">
    <location>
        <begin position="158"/>
        <end position="183"/>
    </location>
</feature>
<evidence type="ECO:0000256" key="2">
    <source>
        <dbReference type="SAM" id="Phobius"/>
    </source>
</evidence>
<dbReference type="OrthoDB" id="5387214at2759"/>
<keyword evidence="2" id="KW-0472">Membrane</keyword>